<comment type="cofactor">
    <cofactor evidence="8">
        <name>[4Fe-4S] cluster</name>
        <dbReference type="ChEBI" id="CHEBI:49883"/>
    </cofactor>
    <text evidence="8">Binds 1 [4Fe-4S] cluster per subunit.</text>
</comment>
<dbReference type="GO" id="GO:0003729">
    <property type="term" value="F:mRNA binding"/>
    <property type="evidence" value="ECO:0007669"/>
    <property type="project" value="TreeGrafter"/>
</dbReference>
<dbReference type="GO" id="GO:0050992">
    <property type="term" value="P:dimethylallyl diphosphate biosynthetic process"/>
    <property type="evidence" value="ECO:0007669"/>
    <property type="project" value="UniProtKB-UniRule"/>
</dbReference>
<dbReference type="GO" id="GO:0005840">
    <property type="term" value="C:ribosome"/>
    <property type="evidence" value="ECO:0007669"/>
    <property type="project" value="UniProtKB-KW"/>
</dbReference>
<evidence type="ECO:0000256" key="2">
    <source>
        <dbReference type="ARBA" id="ARBA00022485"/>
    </source>
</evidence>
<feature type="binding site" evidence="8">
    <location>
        <position position="241"/>
    </location>
    <ligand>
        <name>(2E)-4-hydroxy-3-methylbut-2-enyl diphosphate</name>
        <dbReference type="ChEBI" id="CHEBI:128753"/>
    </ligand>
</feature>
<feature type="domain" description="S1 motif" evidence="9">
    <location>
        <begin position="325"/>
        <end position="394"/>
    </location>
</feature>
<dbReference type="GO" id="GO:0003735">
    <property type="term" value="F:structural constituent of ribosome"/>
    <property type="evidence" value="ECO:0007669"/>
    <property type="project" value="TreeGrafter"/>
</dbReference>
<feature type="binding site" evidence="8">
    <location>
        <position position="103"/>
    </location>
    <ligand>
        <name>[4Fe-4S] cluster</name>
        <dbReference type="ChEBI" id="CHEBI:49883"/>
    </ligand>
</feature>
<feature type="binding site" evidence="8">
    <location>
        <position position="239"/>
    </location>
    <ligand>
        <name>isopentenyl diphosphate</name>
        <dbReference type="ChEBI" id="CHEBI:128769"/>
    </ligand>
</feature>
<dbReference type="CDD" id="cd05688">
    <property type="entry name" value="S1_RPS1_repeat_ec3"/>
    <property type="match status" value="1"/>
</dbReference>
<comment type="similarity">
    <text evidence="1">Belongs to the bacterial ribosomal protein bS1 family.</text>
</comment>
<comment type="catalytic activity">
    <reaction evidence="8">
        <text>isopentenyl diphosphate + 2 oxidized [2Fe-2S]-[ferredoxin] + H2O = (2E)-4-hydroxy-3-methylbut-2-enyl diphosphate + 2 reduced [2Fe-2S]-[ferredoxin] + 2 H(+)</text>
        <dbReference type="Rhea" id="RHEA:24488"/>
        <dbReference type="Rhea" id="RHEA-COMP:10000"/>
        <dbReference type="Rhea" id="RHEA-COMP:10001"/>
        <dbReference type="ChEBI" id="CHEBI:15377"/>
        <dbReference type="ChEBI" id="CHEBI:15378"/>
        <dbReference type="ChEBI" id="CHEBI:33737"/>
        <dbReference type="ChEBI" id="CHEBI:33738"/>
        <dbReference type="ChEBI" id="CHEBI:128753"/>
        <dbReference type="ChEBI" id="CHEBI:128769"/>
        <dbReference type="EC" id="1.17.7.4"/>
    </reaction>
</comment>
<keyword evidence="5 8" id="KW-0408">Iron</keyword>
<feature type="binding site" evidence="8">
    <location>
        <position position="241"/>
    </location>
    <ligand>
        <name>dimethylallyl diphosphate</name>
        <dbReference type="ChEBI" id="CHEBI:57623"/>
    </ligand>
</feature>
<dbReference type="PRINTS" id="PR00681">
    <property type="entry name" value="RIBOSOMALS1"/>
</dbReference>
<dbReference type="NCBIfam" id="TIGR00216">
    <property type="entry name" value="ispH_lytB"/>
    <property type="match status" value="1"/>
</dbReference>
<protein>
    <recommendedName>
        <fullName evidence="8">4-hydroxy-3-methylbut-2-enyl diphosphate reductase</fullName>
        <shortName evidence="8">HMBPP reductase</shortName>
        <ecNumber evidence="8">1.17.7.4</ecNumber>
    </recommendedName>
</protein>
<dbReference type="Gene3D" id="3.40.50.11270">
    <property type="match status" value="1"/>
</dbReference>
<feature type="binding site" evidence="8">
    <location>
        <position position="283"/>
    </location>
    <ligand>
        <name>(2E)-4-hydroxy-3-methylbut-2-enyl diphosphate</name>
        <dbReference type="ChEBI" id="CHEBI:128753"/>
    </ligand>
</feature>
<feature type="binding site" evidence="8">
    <location>
        <position position="240"/>
    </location>
    <ligand>
        <name>(2E)-4-hydroxy-3-methylbut-2-enyl diphosphate</name>
        <dbReference type="ChEBI" id="CHEBI:128753"/>
    </ligand>
</feature>
<dbReference type="NCBIfam" id="NF005208">
    <property type="entry name" value="PRK06676.1"/>
    <property type="match status" value="1"/>
</dbReference>
<dbReference type="RefSeq" id="WP_154571768.1">
    <property type="nucleotide sequence ID" value="NZ_VUNB01000001.1"/>
</dbReference>
<dbReference type="GO" id="GO:0016114">
    <property type="term" value="P:terpenoid biosynthetic process"/>
    <property type="evidence" value="ECO:0007669"/>
    <property type="project" value="UniProtKB-UniRule"/>
</dbReference>
<name>A0A6A8M4L2_9FIRM</name>
<evidence type="ECO:0000256" key="5">
    <source>
        <dbReference type="ARBA" id="ARBA00023004"/>
    </source>
</evidence>
<accession>A0A6A8M4L2</accession>
<feature type="binding site" evidence="8">
    <location>
        <position position="131"/>
    </location>
    <ligand>
        <name>dimethylallyl diphosphate</name>
        <dbReference type="ChEBI" id="CHEBI:57623"/>
    </ligand>
</feature>
<comment type="caution">
    <text evidence="10">The sequence shown here is derived from an EMBL/GenBank/DDBJ whole genome shotgun (WGS) entry which is preliminary data.</text>
</comment>
<feature type="binding site" evidence="8">
    <location>
        <position position="81"/>
    </location>
    <ligand>
        <name>(2E)-4-hydroxy-3-methylbut-2-enyl diphosphate</name>
        <dbReference type="ChEBI" id="CHEBI:128753"/>
    </ligand>
</feature>
<dbReference type="InterPro" id="IPR003451">
    <property type="entry name" value="LytB/IspH"/>
</dbReference>
<dbReference type="AlphaFoldDB" id="A0A6A8M4L2"/>
<keyword evidence="7" id="KW-0687">Ribonucleoprotein</keyword>
<keyword evidence="6 8" id="KW-0411">Iron-sulfur</keyword>
<evidence type="ECO:0000256" key="4">
    <source>
        <dbReference type="ARBA" id="ARBA00022980"/>
    </source>
</evidence>
<dbReference type="CDD" id="cd13944">
    <property type="entry name" value="lytB_ispH"/>
    <property type="match status" value="1"/>
</dbReference>
<feature type="binding site" evidence="8">
    <location>
        <position position="211"/>
    </location>
    <ligand>
        <name>[4Fe-4S] cluster</name>
        <dbReference type="ChEBI" id="CHEBI:49883"/>
    </ligand>
</feature>
<feature type="binding site" evidence="8">
    <location>
        <position position="283"/>
    </location>
    <ligand>
        <name>isopentenyl diphosphate</name>
        <dbReference type="ChEBI" id="CHEBI:128769"/>
    </ligand>
</feature>
<gene>
    <name evidence="8" type="primary">ispH</name>
    <name evidence="10" type="ORF">FYJ66_01585</name>
</gene>
<dbReference type="Pfam" id="PF02401">
    <property type="entry name" value="LYTB"/>
    <property type="match status" value="1"/>
</dbReference>
<dbReference type="EC" id="1.17.7.4" evidence="8"/>
<keyword evidence="4 10" id="KW-0689">Ribosomal protein</keyword>
<dbReference type="UniPathway" id="UPA00056">
    <property type="reaction ID" value="UER00097"/>
</dbReference>
<feature type="binding site" evidence="8">
    <location>
        <position position="183"/>
    </location>
    <ligand>
        <name>(2E)-4-hydroxy-3-methylbut-2-enyl diphosphate</name>
        <dbReference type="ChEBI" id="CHEBI:128753"/>
    </ligand>
</feature>
<feature type="domain" description="S1 motif" evidence="9">
    <location>
        <begin position="499"/>
        <end position="567"/>
    </location>
</feature>
<dbReference type="SUPFAM" id="SSF50249">
    <property type="entry name" value="Nucleic acid-binding proteins"/>
    <property type="match status" value="4"/>
</dbReference>
<feature type="domain" description="S1 motif" evidence="9">
    <location>
        <begin position="412"/>
        <end position="478"/>
    </location>
</feature>
<organism evidence="10">
    <name type="scientific">Baileyella intestinalis</name>
    <dbReference type="NCBI Taxonomy" id="2606709"/>
    <lineage>
        <taxon>Bacteria</taxon>
        <taxon>Bacillati</taxon>
        <taxon>Bacillota</taxon>
        <taxon>Clostridia</taxon>
        <taxon>Peptostreptococcales</taxon>
        <taxon>Anaerovoracaceae</taxon>
        <taxon>Baileyella</taxon>
    </lineage>
</organism>
<feature type="binding site" evidence="8">
    <location>
        <position position="239"/>
    </location>
    <ligand>
        <name>(2E)-4-hydroxy-3-methylbut-2-enyl diphosphate</name>
        <dbReference type="ChEBI" id="CHEBI:128753"/>
    </ligand>
</feature>
<feature type="binding site" evidence="8">
    <location>
        <position position="48"/>
    </location>
    <ligand>
        <name>(2E)-4-hydroxy-3-methylbut-2-enyl diphosphate</name>
        <dbReference type="ChEBI" id="CHEBI:128753"/>
    </ligand>
</feature>
<comment type="pathway">
    <text evidence="8">Isoprenoid biosynthesis; dimethylallyl diphosphate biosynthesis; dimethylallyl diphosphate from (2E)-4-hydroxy-3-methylbutenyl diphosphate: step 1/1.</text>
</comment>
<feature type="binding site" evidence="8">
    <location>
        <position position="48"/>
    </location>
    <ligand>
        <name>isopentenyl diphosphate</name>
        <dbReference type="ChEBI" id="CHEBI:128769"/>
    </ligand>
</feature>
<evidence type="ECO:0000256" key="3">
    <source>
        <dbReference type="ARBA" id="ARBA00022723"/>
    </source>
</evidence>
<feature type="active site" description="Proton donor" evidence="8">
    <location>
        <position position="133"/>
    </location>
</feature>
<keyword evidence="3 8" id="KW-0479">Metal-binding</keyword>
<feature type="domain" description="S1 motif" evidence="9">
    <location>
        <begin position="584"/>
        <end position="653"/>
    </location>
</feature>
<feature type="binding site" evidence="8">
    <location>
        <position position="239"/>
    </location>
    <ligand>
        <name>dimethylallyl diphosphate</name>
        <dbReference type="ChEBI" id="CHEBI:57623"/>
    </ligand>
</feature>
<evidence type="ECO:0000256" key="8">
    <source>
        <dbReference type="HAMAP-Rule" id="MF_00191"/>
    </source>
</evidence>
<evidence type="ECO:0000256" key="6">
    <source>
        <dbReference type="ARBA" id="ARBA00023014"/>
    </source>
</evidence>
<dbReference type="GO" id="GO:0051539">
    <property type="term" value="F:4 iron, 4 sulfur cluster binding"/>
    <property type="evidence" value="ECO:0007669"/>
    <property type="project" value="UniProtKB-UniRule"/>
</dbReference>
<feature type="binding site" evidence="8">
    <location>
        <position position="81"/>
    </location>
    <ligand>
        <name>isopentenyl diphosphate</name>
        <dbReference type="ChEBI" id="CHEBI:128769"/>
    </ligand>
</feature>
<dbReference type="CDD" id="cd04465">
    <property type="entry name" value="S1_RPS1_repeat_ec2_hs2"/>
    <property type="match status" value="1"/>
</dbReference>
<dbReference type="PANTHER" id="PTHR10724">
    <property type="entry name" value="30S RIBOSOMAL PROTEIN S1"/>
    <property type="match status" value="1"/>
</dbReference>
<evidence type="ECO:0000256" key="1">
    <source>
        <dbReference type="ARBA" id="ARBA00006767"/>
    </source>
</evidence>
<dbReference type="Pfam" id="PF00575">
    <property type="entry name" value="S1"/>
    <property type="match status" value="4"/>
</dbReference>
<feature type="binding site" evidence="8">
    <location>
        <position position="81"/>
    </location>
    <ligand>
        <name>dimethylallyl diphosphate</name>
        <dbReference type="ChEBI" id="CHEBI:57623"/>
    </ligand>
</feature>
<feature type="binding site" evidence="8">
    <location>
        <position position="131"/>
    </location>
    <ligand>
        <name>isopentenyl diphosphate</name>
        <dbReference type="ChEBI" id="CHEBI:128769"/>
    </ligand>
</feature>
<keyword evidence="2 8" id="KW-0004">4Fe-4S</keyword>
<dbReference type="PROSITE" id="PS50126">
    <property type="entry name" value="S1"/>
    <property type="match status" value="4"/>
</dbReference>
<dbReference type="InterPro" id="IPR012340">
    <property type="entry name" value="NA-bd_OB-fold"/>
</dbReference>
<feature type="binding site" evidence="8">
    <location>
        <position position="48"/>
    </location>
    <ligand>
        <name>dimethylallyl diphosphate</name>
        <dbReference type="ChEBI" id="CHEBI:57623"/>
    </ligand>
</feature>
<dbReference type="NCBIfam" id="NF000907">
    <property type="entry name" value="PRK00087.1"/>
    <property type="match status" value="1"/>
</dbReference>
<feature type="binding site" evidence="8">
    <location>
        <position position="241"/>
    </location>
    <ligand>
        <name>isopentenyl diphosphate</name>
        <dbReference type="ChEBI" id="CHEBI:128769"/>
    </ligand>
</feature>
<keyword evidence="8" id="KW-0414">Isoprene biosynthesis</keyword>
<evidence type="ECO:0000313" key="10">
    <source>
        <dbReference type="EMBL" id="MST68302.1"/>
    </source>
</evidence>
<dbReference type="HAMAP" id="MF_00191">
    <property type="entry name" value="IspH"/>
    <property type="match status" value="1"/>
</dbReference>
<dbReference type="GO" id="GO:0019288">
    <property type="term" value="P:isopentenyl diphosphate biosynthetic process, methylerythritol 4-phosphate pathway"/>
    <property type="evidence" value="ECO:0007669"/>
    <property type="project" value="UniProtKB-UniRule"/>
</dbReference>
<dbReference type="UniPathway" id="UPA00059">
    <property type="reaction ID" value="UER00105"/>
</dbReference>
<sequence>MEIIKADHAGFCFGVQRALDLTEKQVRVNEERPDSEKKRLFTCGPLIHNSSVTGRLEEKGVHMIDGLSEAEPGDIVIVRSHGEPEEFYKEAERRGITLVDSTCVFVSRIHDLVKKADEAGRQVIIIGSRDHQEVIATNGWCNWNGVIIQDPEEACKWAVEWKSSEDAVRSTEGGEPPLIVCQTTLRQELLNEILKVLDENEIDYELQNTICNATRERQDACADLAEKSDLMVVIGDPQSSNSRKLYEIAKKHCKNAVFIRDISELELKDTAKYNRIGITAGASTPAWIIKEVISSMSQNVITDEKNPMFELLDEIDESTRLPKPGEIIEGTVIEVRDDEVIVNMGCKKDGILRKNEVTLEEGQTLADVFKEGDQIEAKVMKSDEGEGGISLSKKKLEMNENYKELKEFLDSKETIRVKFIRAVNGGIIAQYKQVTGFVPMSQLSDRYIEKADEFIGKEADVKVIRVDDRRNRAVFSRKAVLVDEKRKQVEEIWANLNVGDIVEGKVMRFTDYGAFVDIGGVDGLLHISEISWGKLKHPQEVLSIGDIINVKILALNEEKGKISLGLKQTQPEPWSLVGSKYVVGQVIEGKVVQIKEYGAFVELEAGLDGLVHISEIANKRVDAVSDELQVGQTIKAKIMDIDTDRHRISLSIKATLADGAEESDEAEEAAEEN</sequence>
<feature type="binding site" evidence="8">
    <location>
        <position position="131"/>
    </location>
    <ligand>
        <name>(2E)-4-hydroxy-3-methylbut-2-enyl diphosphate</name>
        <dbReference type="ChEBI" id="CHEBI:128753"/>
    </ligand>
</feature>
<keyword evidence="8 10" id="KW-0560">Oxidoreductase</keyword>
<feature type="binding site" evidence="8">
    <location>
        <position position="283"/>
    </location>
    <ligand>
        <name>dimethylallyl diphosphate</name>
        <dbReference type="ChEBI" id="CHEBI:57623"/>
    </ligand>
</feature>
<feature type="binding site" evidence="8">
    <location>
        <position position="240"/>
    </location>
    <ligand>
        <name>dimethylallyl diphosphate</name>
        <dbReference type="ChEBI" id="CHEBI:57623"/>
    </ligand>
</feature>
<dbReference type="InterPro" id="IPR035104">
    <property type="entry name" value="Ribosomal_protein_S1-like"/>
</dbReference>
<feature type="binding site" evidence="8">
    <location>
        <position position="240"/>
    </location>
    <ligand>
        <name>isopentenyl diphosphate</name>
        <dbReference type="ChEBI" id="CHEBI:128769"/>
    </ligand>
</feature>
<dbReference type="EMBL" id="VUNB01000001">
    <property type="protein sequence ID" value="MST68302.1"/>
    <property type="molecule type" value="Genomic_DNA"/>
</dbReference>
<proteinExistence type="inferred from homology"/>
<comment type="catalytic activity">
    <reaction evidence="8">
        <text>dimethylallyl diphosphate + 2 oxidized [2Fe-2S]-[ferredoxin] + H2O = (2E)-4-hydroxy-3-methylbut-2-enyl diphosphate + 2 reduced [2Fe-2S]-[ferredoxin] + 2 H(+)</text>
        <dbReference type="Rhea" id="RHEA:24825"/>
        <dbReference type="Rhea" id="RHEA-COMP:10000"/>
        <dbReference type="Rhea" id="RHEA-COMP:10001"/>
        <dbReference type="ChEBI" id="CHEBI:15377"/>
        <dbReference type="ChEBI" id="CHEBI:15378"/>
        <dbReference type="ChEBI" id="CHEBI:33737"/>
        <dbReference type="ChEBI" id="CHEBI:33738"/>
        <dbReference type="ChEBI" id="CHEBI:57623"/>
        <dbReference type="ChEBI" id="CHEBI:128753"/>
        <dbReference type="EC" id="1.17.7.4"/>
    </reaction>
</comment>
<dbReference type="GO" id="GO:0005737">
    <property type="term" value="C:cytoplasm"/>
    <property type="evidence" value="ECO:0007669"/>
    <property type="project" value="UniProtKB-ARBA"/>
</dbReference>
<dbReference type="SMART" id="SM00316">
    <property type="entry name" value="S1"/>
    <property type="match status" value="4"/>
</dbReference>
<dbReference type="InterPro" id="IPR003029">
    <property type="entry name" value="S1_domain"/>
</dbReference>
<reference evidence="10" key="1">
    <citation type="submission" date="2019-09" db="EMBL/GenBank/DDBJ databases">
        <title>In-depth cultivation of the pig gut microbiome towards novel bacterial diversity and tailored functional studies.</title>
        <authorList>
            <person name="Wylensek D."/>
            <person name="Hitch T.C.A."/>
            <person name="Clavel T."/>
        </authorList>
    </citation>
    <scope>NUCLEOTIDE SEQUENCE</scope>
    <source>
        <strain evidence="10">RF-744-FAT-WT-3</strain>
    </source>
</reference>
<dbReference type="InterPro" id="IPR050437">
    <property type="entry name" value="Ribos_protein_bS1-like"/>
</dbReference>
<dbReference type="GO" id="GO:0051745">
    <property type="term" value="F:4-hydroxy-3-methylbut-2-enyl diphosphate reductase activity"/>
    <property type="evidence" value="ECO:0007669"/>
    <property type="project" value="UniProtKB-UniRule"/>
</dbReference>
<dbReference type="Gene3D" id="3.40.1010.20">
    <property type="entry name" value="4-hydroxy-3-methylbut-2-enyl diphosphate reductase, catalytic domain"/>
    <property type="match status" value="2"/>
</dbReference>
<dbReference type="FunFam" id="2.40.50.140:FF:000051">
    <property type="entry name" value="RNA-binding transcriptional accessory protein"/>
    <property type="match status" value="2"/>
</dbReference>
<dbReference type="GO" id="GO:0006412">
    <property type="term" value="P:translation"/>
    <property type="evidence" value="ECO:0007669"/>
    <property type="project" value="TreeGrafter"/>
</dbReference>
<comment type="function">
    <text evidence="8">Catalyzes the conversion of 1-hydroxy-2-methyl-2-(E)-butenyl 4-diphosphate (HMBPP) into a mixture of isopentenyl diphosphate (IPP) and dimethylallyl diphosphate (DMAPP). Acts in the terminal step of the DOXP/MEP pathway for isoprenoid precursor biosynthesis.</text>
</comment>
<evidence type="ECO:0000259" key="9">
    <source>
        <dbReference type="PROSITE" id="PS50126"/>
    </source>
</evidence>
<dbReference type="GO" id="GO:1990904">
    <property type="term" value="C:ribonucleoprotein complex"/>
    <property type="evidence" value="ECO:0007669"/>
    <property type="project" value="UniProtKB-KW"/>
</dbReference>
<dbReference type="GO" id="GO:0046872">
    <property type="term" value="F:metal ion binding"/>
    <property type="evidence" value="ECO:0007669"/>
    <property type="project" value="UniProtKB-KW"/>
</dbReference>
<comment type="pathway">
    <text evidence="8">Isoprenoid biosynthesis; isopentenyl diphosphate biosynthesis via DXP pathway; isopentenyl diphosphate from 1-deoxy-D-xylulose 5-phosphate: step 6/6.</text>
</comment>
<feature type="binding site" evidence="8">
    <location>
        <position position="12"/>
    </location>
    <ligand>
        <name>[4Fe-4S] cluster</name>
        <dbReference type="ChEBI" id="CHEBI:49883"/>
    </ligand>
</feature>
<comment type="similarity">
    <text evidence="8">Belongs to the IspH family.</text>
</comment>
<evidence type="ECO:0000256" key="7">
    <source>
        <dbReference type="ARBA" id="ARBA00023274"/>
    </source>
</evidence>
<dbReference type="PANTHER" id="PTHR10724:SF7">
    <property type="entry name" value="SMALL RIBOSOMAL SUBUNIT PROTEIN BS1C"/>
    <property type="match status" value="1"/>
</dbReference>
<dbReference type="CDD" id="cd05687">
    <property type="entry name" value="S1_RPS1_repeat_ec1_hs1"/>
    <property type="match status" value="1"/>
</dbReference>
<dbReference type="Gene3D" id="2.40.50.140">
    <property type="entry name" value="Nucleic acid-binding proteins"/>
    <property type="match status" value="4"/>
</dbReference>